<keyword evidence="4" id="KW-1185">Reference proteome</keyword>
<evidence type="ECO:0000313" key="3">
    <source>
        <dbReference type="EMBL" id="CAH0365318.1"/>
    </source>
</evidence>
<reference evidence="3" key="1">
    <citation type="submission" date="2021-11" db="EMBL/GenBank/DDBJ databases">
        <authorList>
            <consortium name="Genoscope - CEA"/>
            <person name="William W."/>
        </authorList>
    </citation>
    <scope>NUCLEOTIDE SEQUENCE</scope>
</reference>
<dbReference type="InterPro" id="IPR001806">
    <property type="entry name" value="Small_GTPase"/>
</dbReference>
<comment type="caution">
    <text evidence="3">The sequence shown here is derived from an EMBL/GenBank/DDBJ whole genome shotgun (WGS) entry which is preliminary data.</text>
</comment>
<organism evidence="3 4">
    <name type="scientific">Pelagomonas calceolata</name>
    <dbReference type="NCBI Taxonomy" id="35677"/>
    <lineage>
        <taxon>Eukaryota</taxon>
        <taxon>Sar</taxon>
        <taxon>Stramenopiles</taxon>
        <taxon>Ochrophyta</taxon>
        <taxon>Pelagophyceae</taxon>
        <taxon>Pelagomonadales</taxon>
        <taxon>Pelagomonadaceae</taxon>
        <taxon>Pelagomonas</taxon>
    </lineage>
</organism>
<dbReference type="OrthoDB" id="9989112at2759"/>
<dbReference type="Pfam" id="PF00071">
    <property type="entry name" value="Ras"/>
    <property type="match status" value="1"/>
</dbReference>
<proteinExistence type="predicted"/>
<dbReference type="CDD" id="cd04119">
    <property type="entry name" value="RJL"/>
    <property type="match status" value="1"/>
</dbReference>
<keyword evidence="1" id="KW-0547">Nucleotide-binding</keyword>
<dbReference type="PROSITE" id="PS51421">
    <property type="entry name" value="RAS"/>
    <property type="match status" value="1"/>
</dbReference>
<dbReference type="PROSITE" id="PS51419">
    <property type="entry name" value="RAB"/>
    <property type="match status" value="1"/>
</dbReference>
<dbReference type="AlphaFoldDB" id="A0A8J2S505"/>
<dbReference type="NCBIfam" id="TIGR00231">
    <property type="entry name" value="small_GTP"/>
    <property type="match status" value="1"/>
</dbReference>
<dbReference type="InterPro" id="IPR005225">
    <property type="entry name" value="Small_GTP-bd"/>
</dbReference>
<gene>
    <name evidence="3" type="ORF">PECAL_1P17520</name>
</gene>
<dbReference type="SMART" id="SM00175">
    <property type="entry name" value="RAB"/>
    <property type="match status" value="1"/>
</dbReference>
<evidence type="ECO:0000256" key="1">
    <source>
        <dbReference type="ARBA" id="ARBA00022741"/>
    </source>
</evidence>
<dbReference type="Proteomes" id="UP000789595">
    <property type="component" value="Unassembled WGS sequence"/>
</dbReference>
<sequence length="200" mass="22599">MATAALAAAKLKRRSNADMNRLRHPPPPPASGDATIRLKLLTIGAAHSGKSCIVKRYCEGRFVSKYVQTVGVDYGVKPVDVDGTMVRVNFWDLSGHSAFLEVRNEFYKDTSATLLVYDASDRNSFEELETWLREAFRYGMKESIPICVCANKIDRPRKVSESEGRKWARDRGYDYFETSAQSGANISEVFECAFRRALRR</sequence>
<keyword evidence="2" id="KW-0342">GTP-binding</keyword>
<dbReference type="GO" id="GO:0005525">
    <property type="term" value="F:GTP binding"/>
    <property type="evidence" value="ECO:0007669"/>
    <property type="project" value="UniProtKB-KW"/>
</dbReference>
<dbReference type="PRINTS" id="PR00449">
    <property type="entry name" value="RASTRNSFRMNG"/>
</dbReference>
<dbReference type="GO" id="GO:0003924">
    <property type="term" value="F:GTPase activity"/>
    <property type="evidence" value="ECO:0007669"/>
    <property type="project" value="InterPro"/>
</dbReference>
<dbReference type="InterPro" id="IPR050227">
    <property type="entry name" value="Rab"/>
</dbReference>
<dbReference type="SMART" id="SM00176">
    <property type="entry name" value="RAN"/>
    <property type="match status" value="1"/>
</dbReference>
<dbReference type="SMART" id="SM00173">
    <property type="entry name" value="RAS"/>
    <property type="match status" value="1"/>
</dbReference>
<dbReference type="Gene3D" id="3.40.50.300">
    <property type="entry name" value="P-loop containing nucleotide triphosphate hydrolases"/>
    <property type="match status" value="1"/>
</dbReference>
<dbReference type="FunFam" id="3.40.50.300:FF:001447">
    <property type="entry name" value="Ras-related protein Rab-1B"/>
    <property type="match status" value="1"/>
</dbReference>
<dbReference type="EMBL" id="CAKKNE010000001">
    <property type="protein sequence ID" value="CAH0365318.1"/>
    <property type="molecule type" value="Genomic_DNA"/>
</dbReference>
<dbReference type="InterPro" id="IPR027417">
    <property type="entry name" value="P-loop_NTPase"/>
</dbReference>
<evidence type="ECO:0000313" key="4">
    <source>
        <dbReference type="Proteomes" id="UP000789595"/>
    </source>
</evidence>
<dbReference type="PANTHER" id="PTHR47977">
    <property type="entry name" value="RAS-RELATED PROTEIN RAB"/>
    <property type="match status" value="1"/>
</dbReference>
<accession>A0A8J2S505</accession>
<dbReference type="SMART" id="SM00174">
    <property type="entry name" value="RHO"/>
    <property type="match status" value="1"/>
</dbReference>
<protein>
    <submittedName>
        <fullName evidence="3">Uncharacterized protein</fullName>
    </submittedName>
</protein>
<evidence type="ECO:0000256" key="2">
    <source>
        <dbReference type="ARBA" id="ARBA00023134"/>
    </source>
</evidence>
<dbReference type="SUPFAM" id="SSF52540">
    <property type="entry name" value="P-loop containing nucleoside triphosphate hydrolases"/>
    <property type="match status" value="1"/>
</dbReference>
<name>A0A8J2S505_9STRA</name>